<dbReference type="Proteomes" id="UP001597018">
    <property type="component" value="Unassembled WGS sequence"/>
</dbReference>
<protein>
    <submittedName>
        <fullName evidence="1">Uncharacterized protein</fullName>
    </submittedName>
</protein>
<comment type="caution">
    <text evidence="1">The sequence shown here is derived from an EMBL/GenBank/DDBJ whole genome shotgun (WGS) entry which is preliminary data.</text>
</comment>
<dbReference type="EMBL" id="JBHTIW010000017">
    <property type="protein sequence ID" value="MFD0922016.1"/>
    <property type="molecule type" value="Genomic_DNA"/>
</dbReference>
<accession>A0ABW3FZJ7</accession>
<evidence type="ECO:0000313" key="1">
    <source>
        <dbReference type="EMBL" id="MFD0922016.1"/>
    </source>
</evidence>
<evidence type="ECO:0000313" key="2">
    <source>
        <dbReference type="Proteomes" id="UP001597018"/>
    </source>
</evidence>
<sequence>MSGPLIGVEVRSRMAGSGIFTSADDPVGDCTVVIFPSIPVGEDRLDV</sequence>
<reference evidence="2" key="1">
    <citation type="journal article" date="2019" name="Int. J. Syst. Evol. Microbiol.">
        <title>The Global Catalogue of Microorganisms (GCM) 10K type strain sequencing project: providing services to taxonomists for standard genome sequencing and annotation.</title>
        <authorList>
            <consortium name="The Broad Institute Genomics Platform"/>
            <consortium name="The Broad Institute Genome Sequencing Center for Infectious Disease"/>
            <person name="Wu L."/>
            <person name="Ma J."/>
        </authorList>
    </citation>
    <scope>NUCLEOTIDE SEQUENCE [LARGE SCALE GENOMIC DNA]</scope>
    <source>
        <strain evidence="2">CCUG 56401</strain>
    </source>
</reference>
<keyword evidence="2" id="KW-1185">Reference proteome</keyword>
<organism evidence="1 2">
    <name type="scientific">Saccharopolyspora rosea</name>
    <dbReference type="NCBI Taxonomy" id="524884"/>
    <lineage>
        <taxon>Bacteria</taxon>
        <taxon>Bacillati</taxon>
        <taxon>Actinomycetota</taxon>
        <taxon>Actinomycetes</taxon>
        <taxon>Pseudonocardiales</taxon>
        <taxon>Pseudonocardiaceae</taxon>
        <taxon>Saccharopolyspora</taxon>
    </lineage>
</organism>
<dbReference type="RefSeq" id="WP_263248343.1">
    <property type="nucleotide sequence ID" value="NZ_BAABLT010000026.1"/>
</dbReference>
<proteinExistence type="predicted"/>
<name>A0ABW3FZJ7_9PSEU</name>
<gene>
    <name evidence="1" type="ORF">ACFQ16_19910</name>
</gene>